<keyword evidence="1" id="KW-1133">Transmembrane helix</keyword>
<evidence type="ECO:0000313" key="2">
    <source>
        <dbReference type="EMBL" id="REJ06377.1"/>
    </source>
</evidence>
<gene>
    <name evidence="2" type="ORF">DY023_06245</name>
</gene>
<organism evidence="2 3">
    <name type="scientific">Microbacterium bovistercoris</name>
    <dbReference type="NCBI Taxonomy" id="2293570"/>
    <lineage>
        <taxon>Bacteria</taxon>
        <taxon>Bacillati</taxon>
        <taxon>Actinomycetota</taxon>
        <taxon>Actinomycetes</taxon>
        <taxon>Micrococcales</taxon>
        <taxon>Microbacteriaceae</taxon>
        <taxon>Microbacterium</taxon>
    </lineage>
</organism>
<keyword evidence="1" id="KW-0472">Membrane</keyword>
<dbReference type="AlphaFoldDB" id="A0A371NV48"/>
<protein>
    <submittedName>
        <fullName evidence="2">Uncharacterized protein</fullName>
    </submittedName>
</protein>
<keyword evidence="3" id="KW-1185">Reference proteome</keyword>
<dbReference type="Proteomes" id="UP000262172">
    <property type="component" value="Unassembled WGS sequence"/>
</dbReference>
<accession>A0A371NV48</accession>
<reference evidence="2 3" key="1">
    <citation type="submission" date="2018-08" db="EMBL/GenBank/DDBJ databases">
        <title>Isolation, diversity and antifungal activity of Actinobacteria from cow dung.</title>
        <authorList>
            <person name="Ling L."/>
        </authorList>
    </citation>
    <scope>NUCLEOTIDE SEQUENCE [LARGE SCALE GENOMIC DNA]</scope>
    <source>
        <strain evidence="2 3">NEAU-LLE</strain>
    </source>
</reference>
<sequence length="141" mass="14268">MASLFREAVRDVLTGAGRTILFAMLAAAALGGIVVTDALTTVRIIDEAHKYKSSGAAVLTIASTGHVNGEACEALDDVPGIEAAGALRNTNTTLALTLLPSAPLPLFESTHGLSAVLGTNANNAGVLVPDAVLKGVCCTDR</sequence>
<dbReference type="EMBL" id="QUAB01000035">
    <property type="protein sequence ID" value="REJ06377.1"/>
    <property type="molecule type" value="Genomic_DNA"/>
</dbReference>
<evidence type="ECO:0000256" key="1">
    <source>
        <dbReference type="SAM" id="Phobius"/>
    </source>
</evidence>
<evidence type="ECO:0000313" key="3">
    <source>
        <dbReference type="Proteomes" id="UP000262172"/>
    </source>
</evidence>
<proteinExistence type="predicted"/>
<keyword evidence="1" id="KW-0812">Transmembrane</keyword>
<feature type="transmembrane region" description="Helical" evidence="1">
    <location>
        <begin position="20"/>
        <end position="42"/>
    </location>
</feature>
<name>A0A371NV48_9MICO</name>
<comment type="caution">
    <text evidence="2">The sequence shown here is derived from an EMBL/GenBank/DDBJ whole genome shotgun (WGS) entry which is preliminary data.</text>
</comment>